<comment type="caution">
    <text evidence="2">The sequence shown here is derived from an EMBL/GenBank/DDBJ whole genome shotgun (WGS) entry which is preliminary data.</text>
</comment>
<organism evidence="2 3">
    <name type="scientific">Streptosporangium pseudovulgare</name>
    <dbReference type="NCBI Taxonomy" id="35765"/>
    <lineage>
        <taxon>Bacteria</taxon>
        <taxon>Bacillati</taxon>
        <taxon>Actinomycetota</taxon>
        <taxon>Actinomycetes</taxon>
        <taxon>Streptosporangiales</taxon>
        <taxon>Streptosporangiaceae</taxon>
        <taxon>Streptosporangium</taxon>
    </lineage>
</organism>
<reference evidence="3" key="1">
    <citation type="journal article" date="2019" name="Int. J. Syst. Evol. Microbiol.">
        <title>The Global Catalogue of Microorganisms (GCM) 10K type strain sequencing project: providing services to taxonomists for standard genome sequencing and annotation.</title>
        <authorList>
            <consortium name="The Broad Institute Genomics Platform"/>
            <consortium name="The Broad Institute Genome Sequencing Center for Infectious Disease"/>
            <person name="Wu L."/>
            <person name="Ma J."/>
        </authorList>
    </citation>
    <scope>NUCLEOTIDE SEQUENCE [LARGE SCALE GENOMIC DNA]</scope>
    <source>
        <strain evidence="3">JCM 3115</strain>
    </source>
</reference>
<accession>A0ABQ2QY31</accession>
<feature type="region of interest" description="Disordered" evidence="1">
    <location>
        <begin position="1"/>
        <end position="25"/>
    </location>
</feature>
<protein>
    <submittedName>
        <fullName evidence="2">Uncharacterized protein</fullName>
    </submittedName>
</protein>
<dbReference type="EMBL" id="BMQJ01000006">
    <property type="protein sequence ID" value="GGP98081.1"/>
    <property type="molecule type" value="Genomic_DNA"/>
</dbReference>
<proteinExistence type="predicted"/>
<dbReference type="Proteomes" id="UP000611554">
    <property type="component" value="Unassembled WGS sequence"/>
</dbReference>
<feature type="compositionally biased region" description="Gly residues" evidence="1">
    <location>
        <begin position="60"/>
        <end position="71"/>
    </location>
</feature>
<keyword evidence="3" id="KW-1185">Reference proteome</keyword>
<evidence type="ECO:0000256" key="1">
    <source>
        <dbReference type="SAM" id="MobiDB-lite"/>
    </source>
</evidence>
<name>A0ABQ2QY31_9ACTN</name>
<feature type="compositionally biased region" description="Basic and acidic residues" evidence="1">
    <location>
        <begin position="1"/>
        <end position="20"/>
    </location>
</feature>
<feature type="compositionally biased region" description="Low complexity" evidence="1">
    <location>
        <begin position="72"/>
        <end position="83"/>
    </location>
</feature>
<feature type="compositionally biased region" description="Gly residues" evidence="1">
    <location>
        <begin position="210"/>
        <end position="230"/>
    </location>
</feature>
<evidence type="ECO:0000313" key="3">
    <source>
        <dbReference type="Proteomes" id="UP000611554"/>
    </source>
</evidence>
<feature type="region of interest" description="Disordered" evidence="1">
    <location>
        <begin position="52"/>
        <end position="99"/>
    </location>
</feature>
<feature type="region of interest" description="Disordered" evidence="1">
    <location>
        <begin position="183"/>
        <end position="230"/>
    </location>
</feature>
<sequence>MDGEGRTLKREGARGGREGLPRPGGGAYDLAMSGRLVTIVMLVALLTACGTAGRSPSAGGTPGTAGPGRGSPGTTAAPRAPVVSPSPDPSAPPWAQTEVSEWGGSMTSAVAFAADDAWAAGTVDEGETLITHWDGRAWREVAPPVRRREEVSFRLLAASSRDDLWVFADDGRAWRWTGTGWAARGGLGGTTGTNGTAGTAGPDRTNGTDGTAGTGGAAGSSGTGTSGTAGSGGLWLRAAAVAGPRDVWTAGTTRGDPARPFLVRWDGSGWSDLPLPPGAEVNDLGALSPRDVWAVGRSGDQAMIMHWTGERWDPVPVPPVPGARGAVLDRVLAVSPDEAWALGTAEVSDQERRQFLLRWDGSRWSEAGPLPEDTRLTAVESDGHGGIWAGGESRGAGDGDGDGDGERTILHFDGAGWTYGRTPGTQSGPVVNDLARSPDGDLVVAVGGNPDYDEDSEAWVWTRH</sequence>
<evidence type="ECO:0000313" key="2">
    <source>
        <dbReference type="EMBL" id="GGP98081.1"/>
    </source>
</evidence>
<gene>
    <name evidence="2" type="ORF">GCM10010140_30300</name>
</gene>
<feature type="compositionally biased region" description="Low complexity" evidence="1">
    <location>
        <begin position="193"/>
        <end position="209"/>
    </location>
</feature>
<feature type="compositionally biased region" description="Gly residues" evidence="1">
    <location>
        <begin position="183"/>
        <end position="192"/>
    </location>
</feature>